<dbReference type="OrthoDB" id="146520at2157"/>
<keyword evidence="2" id="KW-1185">Reference proteome</keyword>
<evidence type="ECO:0000313" key="2">
    <source>
        <dbReference type="Proteomes" id="UP000321408"/>
    </source>
</evidence>
<dbReference type="KEGG" id="psyt:DSAG12_01803"/>
<proteinExistence type="predicted"/>
<name>A0A5B9DAI5_9ARCH</name>
<evidence type="ECO:0000313" key="1">
    <source>
        <dbReference type="EMBL" id="QEE15975.2"/>
    </source>
</evidence>
<dbReference type="Pfam" id="PF07318">
    <property type="entry name" value="DUF1464"/>
    <property type="match status" value="1"/>
</dbReference>
<accession>A0A5B9DAI5</accession>
<sequence length="365" mass="40343">MRVVGIDPGTSSWDIFGYDVGTNEICIDTSIESKLIMKNPDLLFLSLEEIEPFDLMIAPSGFGHPIKKVQELTNEDIYYMALSTEKTSQIVGLKKILHKLKQMKWKRGEAYVIPGIKHLPTVKKFRKINRIDLGTADKVCSVVVGIRDIMEMCKIQCSDVNYIMIELGAAFSAIIAIERGQIIDGIGGSNVMGFKASGSLDAELAYLMNPLTKTEIYKGGAISIGGNENNTPEELFFRTKDEPQAKIAIQSYVDDIVKGVFAISSVFNQATPPNFILLSGRLANEKFIERIFDEKLRTIAPVRVMKTYSNIAKRAAQGAAFIAEGLIGGNIQPIIKNLQLEAAEGNILDFIYLPIKSNNKSNKVK</sequence>
<dbReference type="PIRSF" id="PIRSF009433">
    <property type="entry name" value="DUF1464"/>
    <property type="match status" value="1"/>
</dbReference>
<dbReference type="Proteomes" id="UP000321408">
    <property type="component" value="Chromosome"/>
</dbReference>
<dbReference type="InterPro" id="IPR009927">
    <property type="entry name" value="DUF1464"/>
</dbReference>
<dbReference type="Gene3D" id="3.30.420.40">
    <property type="match status" value="1"/>
</dbReference>
<reference evidence="1 2" key="1">
    <citation type="journal article" date="2020" name="Nature">
        <title>Isolation of an archaeon at the prokaryote-eukaryote interface.</title>
        <authorList>
            <person name="Imachi H."/>
            <person name="Nobu M.K."/>
            <person name="Nakahara N."/>
            <person name="Morono Y."/>
            <person name="Ogawara M."/>
            <person name="Takaki Y."/>
            <person name="Takano Y."/>
            <person name="Uematsu K."/>
            <person name="Ikuta T."/>
            <person name="Ito M."/>
            <person name="Matsui Y."/>
            <person name="Miyazaki M."/>
            <person name="Murata K."/>
            <person name="Saito Y."/>
            <person name="Sakai S."/>
            <person name="Song C."/>
            <person name="Tasumi E."/>
            <person name="Yamanaka Y."/>
            <person name="Yamaguchi T."/>
            <person name="Kamagata Y."/>
            <person name="Tamaki H."/>
            <person name="Takai K."/>
        </authorList>
    </citation>
    <scope>NUCLEOTIDE SEQUENCE [LARGE SCALE GENOMIC DNA]</scope>
    <source>
        <strain evidence="1 2">MK-D1</strain>
    </source>
</reference>
<protein>
    <submittedName>
        <fullName evidence="1">DUF1464 family protein</fullName>
    </submittedName>
</protein>
<dbReference type="SUPFAM" id="SSF53067">
    <property type="entry name" value="Actin-like ATPase domain"/>
    <property type="match status" value="1"/>
</dbReference>
<dbReference type="EMBL" id="CP042905">
    <property type="protein sequence ID" value="QEE15975.2"/>
    <property type="molecule type" value="Genomic_DNA"/>
</dbReference>
<reference evidence="1 2" key="2">
    <citation type="journal article" date="2024" name="Int. J. Syst. Evol. Microbiol.">
        <title>Promethearchaeum syntrophicum gen. nov., sp. nov., an anaerobic, obligately syntrophic archaeon, the first isolate of the lineage 'Asgard' archaea, and proposal of the new archaeal phylum Promethearchaeota phyl. nov. and kingdom Promethearchaeati regn. nov.</title>
        <authorList>
            <person name="Imachi H."/>
            <person name="Nobu M.K."/>
            <person name="Kato S."/>
            <person name="Takaki Y."/>
            <person name="Miyazaki M."/>
            <person name="Miyata M."/>
            <person name="Ogawara M."/>
            <person name="Saito Y."/>
            <person name="Sakai S."/>
            <person name="Tahara Y.O."/>
            <person name="Takano Y."/>
            <person name="Tasumi E."/>
            <person name="Uematsu K."/>
            <person name="Yoshimura T."/>
            <person name="Itoh T."/>
            <person name="Ohkuma M."/>
            <person name="Takai K."/>
        </authorList>
    </citation>
    <scope>NUCLEOTIDE SEQUENCE [LARGE SCALE GENOMIC DNA]</scope>
    <source>
        <strain evidence="1 2">MK-D1</strain>
    </source>
</reference>
<dbReference type="AlphaFoldDB" id="A0A5B9DAI5"/>
<gene>
    <name evidence="1" type="ORF">DSAG12_01803</name>
</gene>
<organism evidence="1 2">
    <name type="scientific">Promethearchaeum syntrophicum</name>
    <dbReference type="NCBI Taxonomy" id="2594042"/>
    <lineage>
        <taxon>Archaea</taxon>
        <taxon>Promethearchaeati</taxon>
        <taxon>Promethearchaeota</taxon>
        <taxon>Promethearchaeia</taxon>
        <taxon>Promethearchaeales</taxon>
        <taxon>Promethearchaeaceae</taxon>
        <taxon>Promethearchaeum</taxon>
    </lineage>
</organism>
<dbReference type="GO" id="GO:0047761">
    <property type="term" value="F:butyrate kinase activity"/>
    <property type="evidence" value="ECO:0007669"/>
    <property type="project" value="UniProtKB-EC"/>
</dbReference>
<dbReference type="InterPro" id="IPR043129">
    <property type="entry name" value="ATPase_NBD"/>
</dbReference>